<organism evidence="3 4">
    <name type="scientific">Kribbella jiaozuonensis</name>
    <dbReference type="NCBI Taxonomy" id="2575441"/>
    <lineage>
        <taxon>Bacteria</taxon>
        <taxon>Bacillati</taxon>
        <taxon>Actinomycetota</taxon>
        <taxon>Actinomycetes</taxon>
        <taxon>Propionibacteriales</taxon>
        <taxon>Kribbellaceae</taxon>
        <taxon>Kribbella</taxon>
    </lineage>
</organism>
<dbReference type="AlphaFoldDB" id="A0A4U3LN11"/>
<evidence type="ECO:0000313" key="4">
    <source>
        <dbReference type="Proteomes" id="UP000305836"/>
    </source>
</evidence>
<protein>
    <submittedName>
        <fullName evidence="3">Uncharacterized protein</fullName>
    </submittedName>
</protein>
<keyword evidence="2" id="KW-1133">Transmembrane helix</keyword>
<name>A0A4U3LN11_9ACTN</name>
<dbReference type="EMBL" id="SZPZ01000004">
    <property type="protein sequence ID" value="TKK76559.1"/>
    <property type="molecule type" value="Genomic_DNA"/>
</dbReference>
<dbReference type="RefSeq" id="WP_137257426.1">
    <property type="nucleotide sequence ID" value="NZ_JBHSPQ010000003.1"/>
</dbReference>
<evidence type="ECO:0000256" key="2">
    <source>
        <dbReference type="SAM" id="Phobius"/>
    </source>
</evidence>
<feature type="transmembrane region" description="Helical" evidence="2">
    <location>
        <begin position="73"/>
        <end position="92"/>
    </location>
</feature>
<feature type="transmembrane region" description="Helical" evidence="2">
    <location>
        <begin position="50"/>
        <end position="67"/>
    </location>
</feature>
<accession>A0A4U3LN11</accession>
<keyword evidence="4" id="KW-1185">Reference proteome</keyword>
<keyword evidence="2" id="KW-0472">Membrane</keyword>
<dbReference type="Proteomes" id="UP000305836">
    <property type="component" value="Unassembled WGS sequence"/>
</dbReference>
<feature type="region of interest" description="Disordered" evidence="1">
    <location>
        <begin position="1"/>
        <end position="21"/>
    </location>
</feature>
<evidence type="ECO:0000313" key="3">
    <source>
        <dbReference type="EMBL" id="TKK76559.1"/>
    </source>
</evidence>
<keyword evidence="2" id="KW-0812">Transmembrane</keyword>
<dbReference type="OrthoDB" id="5176604at2"/>
<evidence type="ECO:0000256" key="1">
    <source>
        <dbReference type="SAM" id="MobiDB-lite"/>
    </source>
</evidence>
<reference evidence="3 4" key="1">
    <citation type="submission" date="2019-04" db="EMBL/GenBank/DDBJ databases">
        <title>Kribbella sp. NEAU-THZ 27 nov., a novel actinomycete isolated from soil.</title>
        <authorList>
            <person name="Duan L."/>
        </authorList>
    </citation>
    <scope>NUCLEOTIDE SEQUENCE [LARGE SCALE GENOMIC DNA]</scope>
    <source>
        <strain evidence="4">NEAU-THZ27</strain>
    </source>
</reference>
<proteinExistence type="predicted"/>
<comment type="caution">
    <text evidence="3">The sequence shown here is derived from an EMBL/GenBank/DDBJ whole genome shotgun (WGS) entry which is preliminary data.</text>
</comment>
<sequence>MSYQQFPPPQGTPYPGPPPKQLSPHDPLAVALGNASFLGLGYFLIRRRLFGILGLVGTAILVVLLCTQRKTGYEFALLGWGVLQIVHGWFLARSQRLQAVNLTKRLVAGGVALVVLGGVAFERYDAHRIDKQAVAARTAGDCDGVRTAQAKYGLGHRIGDAPRTVRVEGDVAACDRIDDAADGLASAIKLVDVPRMKAGFDQLSAVAADPNQLPPVGNAVDKFVARFPLKDSCASLEVTNWLRTRKPVGNVLDRPNALVPKLEPNALLGCADAQMAKTDWASARSTYQLLVSRYPRAKQAVRARVGVQNANYLILQAKIRAELARVRRLVSSGGYCSTPAKYSPAPRLRNGVNRAVFSGASEYTSKLPSQWKGTTADNAALVVCAGEESQGAAVRTCRYTPFIGSGGSDTWVTFYKIQVPVRVYELRTGRLIRTGKLQISGSVCPATITYTTYNGVGFPDTEQDVRPTAATIRAAFQPLVVRP</sequence>
<gene>
    <name evidence="3" type="ORF">FDA38_29760</name>
</gene>